<feature type="domain" description="Histidine kinase" evidence="5">
    <location>
        <begin position="276"/>
        <end position="502"/>
    </location>
</feature>
<dbReference type="InterPro" id="IPR005467">
    <property type="entry name" value="His_kinase_dom"/>
</dbReference>
<evidence type="ECO:0000259" key="5">
    <source>
        <dbReference type="PROSITE" id="PS50109"/>
    </source>
</evidence>
<evidence type="ECO:0000256" key="2">
    <source>
        <dbReference type="ARBA" id="ARBA00012438"/>
    </source>
</evidence>
<evidence type="ECO:0000313" key="8">
    <source>
        <dbReference type="Proteomes" id="UP001062443"/>
    </source>
</evidence>
<dbReference type="SUPFAM" id="SSF47384">
    <property type="entry name" value="Homodimeric domain of signal transducing histidine kinase"/>
    <property type="match status" value="1"/>
</dbReference>
<dbReference type="InterPro" id="IPR036097">
    <property type="entry name" value="HisK_dim/P_sf"/>
</dbReference>
<evidence type="ECO:0000259" key="6">
    <source>
        <dbReference type="PROSITE" id="PS50110"/>
    </source>
</evidence>
<dbReference type="SUPFAM" id="SSF52172">
    <property type="entry name" value="CheY-like"/>
    <property type="match status" value="2"/>
</dbReference>
<comment type="caution">
    <text evidence="7">The sequence shown here is derived from an EMBL/GenBank/DDBJ whole genome shotgun (WGS) entry which is preliminary data.</text>
</comment>
<dbReference type="PROSITE" id="PS50109">
    <property type="entry name" value="HIS_KIN"/>
    <property type="match status" value="1"/>
</dbReference>
<gene>
    <name evidence="7" type="ORF">AA106556_0537</name>
</gene>
<dbReference type="InterPro" id="IPR036890">
    <property type="entry name" value="HATPase_C_sf"/>
</dbReference>
<dbReference type="Gene3D" id="1.10.287.130">
    <property type="match status" value="1"/>
</dbReference>
<reference evidence="7" key="1">
    <citation type="submission" date="2013-04" db="EMBL/GenBank/DDBJ databases">
        <title>The genome sequencing project of 58 acetic acid bacteria.</title>
        <authorList>
            <person name="Okamoto-Kainuma A."/>
            <person name="Ishikawa M."/>
            <person name="Umino S."/>
            <person name="Koizumi Y."/>
            <person name="Shiwa Y."/>
            <person name="Yoshikawa H."/>
            <person name="Matsutani M."/>
            <person name="Matsushita K."/>
        </authorList>
    </citation>
    <scope>NUCLEOTIDE SEQUENCE</scope>
    <source>
        <strain evidence="7">NBRC 106556</strain>
    </source>
</reference>
<dbReference type="EC" id="2.7.13.3" evidence="2"/>
<dbReference type="InterPro" id="IPR011006">
    <property type="entry name" value="CheY-like_superfamily"/>
</dbReference>
<evidence type="ECO:0000256" key="3">
    <source>
        <dbReference type="ARBA" id="ARBA00022553"/>
    </source>
</evidence>
<comment type="catalytic activity">
    <reaction evidence="1">
        <text>ATP + protein L-histidine = ADP + protein N-phospho-L-histidine.</text>
        <dbReference type="EC" id="2.7.13.3"/>
    </reaction>
</comment>
<dbReference type="Proteomes" id="UP001062443">
    <property type="component" value="Unassembled WGS sequence"/>
</dbReference>
<keyword evidence="3 4" id="KW-0597">Phosphoprotein</keyword>
<proteinExistence type="predicted"/>
<keyword evidence="7" id="KW-0808">Transferase</keyword>
<sequence length="631" mass="68609">MTIWSPKLVERPTVLLVDDEEEILVALEDLLDEEYDIIATTDPQYALKLLSERTDIATIISDQRMPGLNGDELLYRASQVSDARSLLLTGYADLDAVVSALNQGHIQGYAHKPWEEEGLRSLVREVTENSLAQRALKTEQALLRGLMESSPVGLAFTTADGHCIRSNRRDGSAESGREEAAHFVPALHRDLEEMREAVRHSRYEERLVVEPLPAGQGEAAQRWHEISRSALAWPQDVPPEDAWQVILDRDVTSRVMMENRLRQTDKLQALGTLAGGIAHDFNNLLGAIAGSLELLEDLVEIGPEAQGLLENARGSVQRGAVITKRLLQFGRPQVARLEAVAIGSFLDGLRFILAQGLKVSGGVSASLDVVPVPEDFPAIWTDPGQLEMALLNLCVNARDAMPRGGVVRISVRAVACCRDGLPSECEREQAIAIDVQDEGEGMSPEVVARVFDPFFTTKPVGKGTGLGLSSVYGFVRQCHGDVEIDSTPGQGTRMTLVLPMVRSEQETVDLEVGPKRGLRVLVLDDDATVLRVTSGFLKQDGCDVAVAVTLSEAVEHVKRAAFDVAVIDMRMPDQDGVSSAAALSALQPGLKVLFVSGYSHEDALPDGTALLPKPFGRENLQRALRRLLAAA</sequence>
<dbReference type="GO" id="GO:0016301">
    <property type="term" value="F:kinase activity"/>
    <property type="evidence" value="ECO:0007669"/>
    <property type="project" value="UniProtKB-KW"/>
</dbReference>
<evidence type="ECO:0000256" key="4">
    <source>
        <dbReference type="PROSITE-ProRule" id="PRU00169"/>
    </source>
</evidence>
<dbReference type="PROSITE" id="PS50110">
    <property type="entry name" value="RESPONSE_REGULATORY"/>
    <property type="match status" value="2"/>
</dbReference>
<feature type="domain" description="Response regulatory" evidence="6">
    <location>
        <begin position="13"/>
        <end position="127"/>
    </location>
</feature>
<evidence type="ECO:0000313" key="7">
    <source>
        <dbReference type="EMBL" id="GBR44776.1"/>
    </source>
</evidence>
<dbReference type="SMART" id="SM00448">
    <property type="entry name" value="REC"/>
    <property type="match status" value="2"/>
</dbReference>
<name>A0ABQ0QHC0_9PROT</name>
<dbReference type="PRINTS" id="PR00344">
    <property type="entry name" value="BCTRLSENSOR"/>
</dbReference>
<dbReference type="PANTHER" id="PTHR43065:SF42">
    <property type="entry name" value="TWO-COMPONENT SENSOR PPRA"/>
    <property type="match status" value="1"/>
</dbReference>
<dbReference type="Pfam" id="PF02518">
    <property type="entry name" value="HATPase_c"/>
    <property type="match status" value="1"/>
</dbReference>
<feature type="modified residue" description="4-aspartylphosphate" evidence="4">
    <location>
        <position position="568"/>
    </location>
</feature>
<dbReference type="InterPro" id="IPR004358">
    <property type="entry name" value="Sig_transdc_His_kin-like_C"/>
</dbReference>
<dbReference type="PANTHER" id="PTHR43065">
    <property type="entry name" value="SENSOR HISTIDINE KINASE"/>
    <property type="match status" value="1"/>
</dbReference>
<dbReference type="InterPro" id="IPR001789">
    <property type="entry name" value="Sig_transdc_resp-reg_receiver"/>
</dbReference>
<dbReference type="CDD" id="cd00156">
    <property type="entry name" value="REC"/>
    <property type="match status" value="1"/>
</dbReference>
<dbReference type="EMBL" id="BAQB01000005">
    <property type="protein sequence ID" value="GBR44776.1"/>
    <property type="molecule type" value="Genomic_DNA"/>
</dbReference>
<keyword evidence="7" id="KW-0418">Kinase</keyword>
<protein>
    <recommendedName>
        <fullName evidence="2">histidine kinase</fullName>
        <ecNumber evidence="2">2.7.13.3</ecNumber>
    </recommendedName>
</protein>
<keyword evidence="8" id="KW-1185">Reference proteome</keyword>
<feature type="modified residue" description="4-aspartylphosphate" evidence="4">
    <location>
        <position position="62"/>
    </location>
</feature>
<dbReference type="CDD" id="cd00082">
    <property type="entry name" value="HisKA"/>
    <property type="match status" value="1"/>
</dbReference>
<dbReference type="Gene3D" id="3.40.50.2300">
    <property type="match status" value="2"/>
</dbReference>
<dbReference type="SMART" id="SM00387">
    <property type="entry name" value="HATPase_c"/>
    <property type="match status" value="1"/>
</dbReference>
<dbReference type="InterPro" id="IPR003661">
    <property type="entry name" value="HisK_dim/P_dom"/>
</dbReference>
<evidence type="ECO:0000256" key="1">
    <source>
        <dbReference type="ARBA" id="ARBA00000085"/>
    </source>
</evidence>
<dbReference type="SMART" id="SM00388">
    <property type="entry name" value="HisKA"/>
    <property type="match status" value="1"/>
</dbReference>
<dbReference type="Gene3D" id="3.30.565.10">
    <property type="entry name" value="Histidine kinase-like ATPase, C-terminal domain"/>
    <property type="match status" value="1"/>
</dbReference>
<feature type="domain" description="Response regulatory" evidence="6">
    <location>
        <begin position="519"/>
        <end position="628"/>
    </location>
</feature>
<dbReference type="SUPFAM" id="SSF55874">
    <property type="entry name" value="ATPase domain of HSP90 chaperone/DNA topoisomerase II/histidine kinase"/>
    <property type="match status" value="1"/>
</dbReference>
<accession>A0ABQ0QHC0</accession>
<dbReference type="Pfam" id="PF00512">
    <property type="entry name" value="HisKA"/>
    <property type="match status" value="1"/>
</dbReference>
<dbReference type="InterPro" id="IPR003594">
    <property type="entry name" value="HATPase_dom"/>
</dbReference>
<dbReference type="RefSeq" id="WP_068169066.1">
    <property type="nucleotide sequence ID" value="NZ_BAQB01000005.1"/>
</dbReference>
<organism evidence="7 8">
    <name type="scientific">Neokomagataea tanensis NBRC 106556</name>
    <dbReference type="NCBI Taxonomy" id="1223519"/>
    <lineage>
        <taxon>Bacteria</taxon>
        <taxon>Pseudomonadati</taxon>
        <taxon>Pseudomonadota</taxon>
        <taxon>Alphaproteobacteria</taxon>
        <taxon>Acetobacterales</taxon>
        <taxon>Acetobacteraceae</taxon>
        <taxon>Neokomagataea</taxon>
    </lineage>
</organism>
<dbReference type="Pfam" id="PF00072">
    <property type="entry name" value="Response_reg"/>
    <property type="match status" value="2"/>
</dbReference>